<dbReference type="AlphaFoldDB" id="A0A4S3M9P1"/>
<feature type="transmembrane region" description="Helical" evidence="1">
    <location>
        <begin position="36"/>
        <end position="54"/>
    </location>
</feature>
<keyword evidence="1" id="KW-0472">Membrane</keyword>
<protein>
    <submittedName>
        <fullName evidence="2">Uncharacterized protein</fullName>
    </submittedName>
</protein>
<sequence length="136" mass="14291">MTKSFSLSVLVPPLVAVSAAVPLAVWSGFDITGRQEVSALPALFPGFLVALFWVRHSKSTNRAAPLPWIVAAGSWHAFVWFTALTQPYAGSFPSALARAFCELLYSASPALLAGLAGLLASLGLMMSISPVQGSQD</sequence>
<feature type="transmembrane region" description="Helical" evidence="1">
    <location>
        <begin position="103"/>
        <end position="125"/>
    </location>
</feature>
<evidence type="ECO:0000313" key="2">
    <source>
        <dbReference type="EMBL" id="THD72874.1"/>
    </source>
</evidence>
<reference evidence="2 3" key="1">
    <citation type="submission" date="2019-04" db="EMBL/GenBank/DDBJ databases">
        <title>Draft genome sequence of Youngimonas vesicularis.</title>
        <authorList>
            <person name="Hameed A."/>
        </authorList>
    </citation>
    <scope>NUCLEOTIDE SEQUENCE [LARGE SCALE GENOMIC DNA]</scope>
    <source>
        <strain evidence="2 3">CC-AMW-E</strain>
    </source>
</reference>
<comment type="caution">
    <text evidence="2">The sequence shown here is derived from an EMBL/GenBank/DDBJ whole genome shotgun (WGS) entry which is preliminary data.</text>
</comment>
<evidence type="ECO:0000313" key="3">
    <source>
        <dbReference type="Proteomes" id="UP000306113"/>
    </source>
</evidence>
<accession>A0A4S3M9P1</accession>
<evidence type="ECO:0000256" key="1">
    <source>
        <dbReference type="SAM" id="Phobius"/>
    </source>
</evidence>
<gene>
    <name evidence="2" type="ORF">E7681_13185</name>
</gene>
<keyword evidence="1" id="KW-0812">Transmembrane</keyword>
<keyword evidence="3" id="KW-1185">Reference proteome</keyword>
<name>A0A4S3M9P1_9RHOB</name>
<dbReference type="EMBL" id="SSMD01000006">
    <property type="protein sequence ID" value="THD72874.1"/>
    <property type="molecule type" value="Genomic_DNA"/>
</dbReference>
<organism evidence="2 3">
    <name type="scientific">Thalassobius vesicularis</name>
    <dbReference type="NCBI Taxonomy" id="1294297"/>
    <lineage>
        <taxon>Bacteria</taxon>
        <taxon>Pseudomonadati</taxon>
        <taxon>Pseudomonadota</taxon>
        <taxon>Alphaproteobacteria</taxon>
        <taxon>Rhodobacterales</taxon>
        <taxon>Roseobacteraceae</taxon>
        <taxon>Thalassovita</taxon>
    </lineage>
</organism>
<proteinExistence type="predicted"/>
<feature type="transmembrane region" description="Helical" evidence="1">
    <location>
        <begin position="66"/>
        <end position="83"/>
    </location>
</feature>
<dbReference type="Proteomes" id="UP000306113">
    <property type="component" value="Unassembled WGS sequence"/>
</dbReference>
<keyword evidence="1" id="KW-1133">Transmembrane helix</keyword>